<reference evidence="1" key="1">
    <citation type="submission" date="2024-04" db="UniProtKB">
        <authorList>
            <consortium name="EnsemblMetazoa"/>
        </authorList>
    </citation>
    <scope>IDENTIFICATION</scope>
    <source>
        <strain evidence="1">EBRO</strain>
    </source>
</reference>
<proteinExistence type="predicted"/>
<evidence type="ECO:0000313" key="1">
    <source>
        <dbReference type="EnsemblMetazoa" id="ENSAATROPP010179"/>
    </source>
</evidence>
<organism evidence="1 2">
    <name type="scientific">Anopheles atroparvus</name>
    <name type="common">European mosquito</name>
    <dbReference type="NCBI Taxonomy" id="41427"/>
    <lineage>
        <taxon>Eukaryota</taxon>
        <taxon>Metazoa</taxon>
        <taxon>Ecdysozoa</taxon>
        <taxon>Arthropoda</taxon>
        <taxon>Hexapoda</taxon>
        <taxon>Insecta</taxon>
        <taxon>Pterygota</taxon>
        <taxon>Neoptera</taxon>
        <taxon>Endopterygota</taxon>
        <taxon>Diptera</taxon>
        <taxon>Nematocera</taxon>
        <taxon>Culicoidea</taxon>
        <taxon>Culicidae</taxon>
        <taxon>Anophelinae</taxon>
        <taxon>Anopheles</taxon>
    </lineage>
</organism>
<dbReference type="EnsemblMetazoa" id="ENSAATROPT011266">
    <property type="protein sequence ID" value="ENSAATROPP010179"/>
    <property type="gene ID" value="ENSAATROPG009174"/>
</dbReference>
<name>A0AAG5DH11_ANOAO</name>
<dbReference type="Proteomes" id="UP000075880">
    <property type="component" value="Unassembled WGS sequence"/>
</dbReference>
<accession>A0AAG5DH11</accession>
<protein>
    <submittedName>
        <fullName evidence="1">Uncharacterized protein</fullName>
    </submittedName>
</protein>
<sequence length="31" mass="3752">MCFTKDPRMPRTSTLMDRFYFPASHRHIPIV</sequence>
<keyword evidence="2" id="KW-1185">Reference proteome</keyword>
<evidence type="ECO:0000313" key="2">
    <source>
        <dbReference type="Proteomes" id="UP000075880"/>
    </source>
</evidence>
<dbReference type="AlphaFoldDB" id="A0AAG5DH11"/>